<evidence type="ECO:0000313" key="1">
    <source>
        <dbReference type="EMBL" id="APE33769.1"/>
    </source>
</evidence>
<dbReference type="KEGG" id="nsl:BOX37_07070"/>
<name>A0A1J0VP26_9NOCA</name>
<dbReference type="Proteomes" id="UP000183810">
    <property type="component" value="Chromosome"/>
</dbReference>
<evidence type="ECO:0000313" key="2">
    <source>
        <dbReference type="Proteomes" id="UP000183810"/>
    </source>
</evidence>
<sequence length="138" mass="14445">MVRQGGQSHGQNTGTAVALNPVAFAAIDRACGEFLDVIARIRAAAGEIGGQAHWGLGEGDARLISGATLVSRLRAKASEPGNSVDAVMAAHARVVDDIRHALRIARDQLVRADAEWADLLDSVESAVGHPDLPIGRPR</sequence>
<organism evidence="1 2">
    <name type="scientific">Nocardia mangyaensis</name>
    <dbReference type="NCBI Taxonomy" id="2213200"/>
    <lineage>
        <taxon>Bacteria</taxon>
        <taxon>Bacillati</taxon>
        <taxon>Actinomycetota</taxon>
        <taxon>Actinomycetes</taxon>
        <taxon>Mycobacteriales</taxon>
        <taxon>Nocardiaceae</taxon>
        <taxon>Nocardia</taxon>
    </lineage>
</organism>
<accession>A0A1J0VP26</accession>
<dbReference type="AlphaFoldDB" id="A0A1J0VP26"/>
<proteinExistence type="predicted"/>
<dbReference type="EMBL" id="CP018082">
    <property type="protein sequence ID" value="APE33769.1"/>
    <property type="molecule type" value="Genomic_DNA"/>
</dbReference>
<keyword evidence="2" id="KW-1185">Reference proteome</keyword>
<protein>
    <submittedName>
        <fullName evidence="1">Uncharacterized protein</fullName>
    </submittedName>
</protein>
<reference evidence="1" key="1">
    <citation type="submission" date="2016-11" db="EMBL/GenBank/DDBJ databases">
        <authorList>
            <person name="Jaros S."/>
            <person name="Januszkiewicz K."/>
            <person name="Wedrychowicz H."/>
        </authorList>
    </citation>
    <scope>NUCLEOTIDE SEQUENCE [LARGE SCALE GENOMIC DNA]</scope>
    <source>
        <strain evidence="1">Y48</strain>
    </source>
</reference>
<gene>
    <name evidence="1" type="ORF">BOX37_07070</name>
</gene>